<organism evidence="3">
    <name type="scientific">freshwater metagenome</name>
    <dbReference type="NCBI Taxonomy" id="449393"/>
    <lineage>
        <taxon>unclassified sequences</taxon>
        <taxon>metagenomes</taxon>
        <taxon>ecological metagenomes</taxon>
    </lineage>
</organism>
<proteinExistence type="predicted"/>
<protein>
    <submittedName>
        <fullName evidence="3">Unannotated protein</fullName>
    </submittedName>
</protein>
<dbReference type="AlphaFoldDB" id="A0A6J7EJF3"/>
<accession>A0A6J7EJF3</accession>
<keyword evidence="2" id="KW-1133">Transmembrane helix</keyword>
<evidence type="ECO:0000256" key="2">
    <source>
        <dbReference type="SAM" id="Phobius"/>
    </source>
</evidence>
<feature type="region of interest" description="Disordered" evidence="1">
    <location>
        <begin position="31"/>
        <end position="68"/>
    </location>
</feature>
<reference evidence="3" key="1">
    <citation type="submission" date="2020-05" db="EMBL/GenBank/DDBJ databases">
        <authorList>
            <person name="Chiriac C."/>
            <person name="Salcher M."/>
            <person name="Ghai R."/>
            <person name="Kavagutti S V."/>
        </authorList>
    </citation>
    <scope>NUCLEOTIDE SEQUENCE</scope>
</reference>
<evidence type="ECO:0000313" key="3">
    <source>
        <dbReference type="EMBL" id="CAB4882251.1"/>
    </source>
</evidence>
<name>A0A6J7EJF3_9ZZZZ</name>
<feature type="compositionally biased region" description="Low complexity" evidence="1">
    <location>
        <begin position="50"/>
        <end position="67"/>
    </location>
</feature>
<gene>
    <name evidence="3" type="ORF">UFOPK3423_01463</name>
</gene>
<feature type="transmembrane region" description="Helical" evidence="2">
    <location>
        <begin position="75"/>
        <end position="98"/>
    </location>
</feature>
<evidence type="ECO:0000256" key="1">
    <source>
        <dbReference type="SAM" id="MobiDB-lite"/>
    </source>
</evidence>
<keyword evidence="2" id="KW-0472">Membrane</keyword>
<keyword evidence="2" id="KW-0812">Transmembrane</keyword>
<sequence>MRRTRLAFVLVAALLAVTPAAASAAAGQPQVVEPATGAPAPSVQDPGTLPQVTTAPAPQASAAPARAPRSDGRNWALIVVVVIAASILALVLVLVAGYRRGWDPPGLRRWRHAIAEAGYRVSLGWAELRDLLRLGR</sequence>
<dbReference type="EMBL" id="CAFBLQ010000201">
    <property type="protein sequence ID" value="CAB4882251.1"/>
    <property type="molecule type" value="Genomic_DNA"/>
</dbReference>